<protein>
    <submittedName>
        <fullName evidence="4">Ribosomal-protein-alanine N-acetyltransferase</fullName>
    </submittedName>
</protein>
<sequence length="159" mass="17473">MTPEEKTFPVVTEVGTAFSEVLARLHESAFVPEFRWSSKAFADLFATPGVLAFLASMNNEPAGFIMARSVADEAEILTLSVAPDWRRKNVARLLIETLLSDFSEKGISRIFLEVSVDNKPARCLYAATGFSAAGIRKRYYADGSDAEVMTKKIISSRGN</sequence>
<reference evidence="4 5" key="1">
    <citation type="journal article" date="2020" name="Int. J. Syst. Evol. Microbiol.">
        <title>Novel acetic acid bacteria from cider fermentations: Acetobacter conturbans sp. nov. and Acetobacter fallax sp. nov.</title>
        <authorList>
            <person name="Sombolestani A.S."/>
            <person name="Cleenwerck I."/>
            <person name="Cnockaert M."/>
            <person name="Borremans W."/>
            <person name="Wieme A.D."/>
            <person name="De Vuyst L."/>
            <person name="Vandamme P."/>
        </authorList>
    </citation>
    <scope>NUCLEOTIDE SEQUENCE [LARGE SCALE GENOMIC DNA]</scope>
    <source>
        <strain evidence="4 5">LMG 1627</strain>
    </source>
</reference>
<dbReference type="Gene3D" id="3.40.630.30">
    <property type="match status" value="1"/>
</dbReference>
<organism evidence="4 5">
    <name type="scientific">Acetobacter conturbans</name>
    <dbReference type="NCBI Taxonomy" id="1737472"/>
    <lineage>
        <taxon>Bacteria</taxon>
        <taxon>Pseudomonadati</taxon>
        <taxon>Pseudomonadota</taxon>
        <taxon>Alphaproteobacteria</taxon>
        <taxon>Acetobacterales</taxon>
        <taxon>Acetobacteraceae</taxon>
        <taxon>Acetobacter</taxon>
    </lineage>
</organism>
<dbReference type="CDD" id="cd04301">
    <property type="entry name" value="NAT_SF"/>
    <property type="match status" value="1"/>
</dbReference>
<dbReference type="PROSITE" id="PS51186">
    <property type="entry name" value="GNAT"/>
    <property type="match status" value="1"/>
</dbReference>
<feature type="domain" description="N-acetyltransferase" evidence="3">
    <location>
        <begin position="9"/>
        <end position="154"/>
    </location>
</feature>
<dbReference type="PANTHER" id="PTHR43877">
    <property type="entry name" value="AMINOALKYLPHOSPHONATE N-ACETYLTRANSFERASE-RELATED-RELATED"/>
    <property type="match status" value="1"/>
</dbReference>
<dbReference type="InterPro" id="IPR050832">
    <property type="entry name" value="Bact_Acetyltransf"/>
</dbReference>
<dbReference type="SUPFAM" id="SSF55729">
    <property type="entry name" value="Acyl-CoA N-acyltransferases (Nat)"/>
    <property type="match status" value="1"/>
</dbReference>
<proteinExistence type="predicted"/>
<evidence type="ECO:0000313" key="5">
    <source>
        <dbReference type="Proteomes" id="UP000631653"/>
    </source>
</evidence>
<evidence type="ECO:0000259" key="3">
    <source>
        <dbReference type="PROSITE" id="PS51186"/>
    </source>
</evidence>
<evidence type="ECO:0000313" key="4">
    <source>
        <dbReference type="EMBL" id="NHN89067.1"/>
    </source>
</evidence>
<keyword evidence="1" id="KW-0808">Transferase</keyword>
<evidence type="ECO:0000256" key="1">
    <source>
        <dbReference type="ARBA" id="ARBA00022679"/>
    </source>
</evidence>
<evidence type="ECO:0000256" key="2">
    <source>
        <dbReference type="ARBA" id="ARBA00023315"/>
    </source>
</evidence>
<comment type="caution">
    <text evidence="4">The sequence shown here is derived from an EMBL/GenBank/DDBJ whole genome shotgun (WGS) entry which is preliminary data.</text>
</comment>
<dbReference type="RefSeq" id="WP_173570388.1">
    <property type="nucleotide sequence ID" value="NZ_WOSY01000009.1"/>
</dbReference>
<dbReference type="Proteomes" id="UP000631653">
    <property type="component" value="Unassembled WGS sequence"/>
</dbReference>
<dbReference type="InterPro" id="IPR006464">
    <property type="entry name" value="AcTrfase_RimI/Ard1"/>
</dbReference>
<dbReference type="PANTHER" id="PTHR43877:SF1">
    <property type="entry name" value="ACETYLTRANSFERASE"/>
    <property type="match status" value="1"/>
</dbReference>
<dbReference type="InterPro" id="IPR000182">
    <property type="entry name" value="GNAT_dom"/>
</dbReference>
<dbReference type="EMBL" id="WOSY01000009">
    <property type="protein sequence ID" value="NHN89067.1"/>
    <property type="molecule type" value="Genomic_DNA"/>
</dbReference>
<accession>A0ABX0K1M6</accession>
<gene>
    <name evidence="4" type="primary">rimI</name>
    <name evidence="4" type="ORF">GOB81_10540</name>
</gene>
<keyword evidence="2" id="KW-0012">Acyltransferase</keyword>
<name>A0ABX0K1M6_9PROT</name>
<dbReference type="Pfam" id="PF00583">
    <property type="entry name" value="Acetyltransf_1"/>
    <property type="match status" value="1"/>
</dbReference>
<keyword evidence="5" id="KW-1185">Reference proteome</keyword>
<dbReference type="InterPro" id="IPR016181">
    <property type="entry name" value="Acyl_CoA_acyltransferase"/>
</dbReference>
<dbReference type="NCBIfam" id="TIGR01575">
    <property type="entry name" value="rimI"/>
    <property type="match status" value="1"/>
</dbReference>